<dbReference type="OrthoDB" id="5358475at2759"/>
<dbReference type="Pfam" id="PF07944">
    <property type="entry name" value="Beta-AFase-like_GH127_cat"/>
    <property type="match status" value="1"/>
</dbReference>
<dbReference type="Proteomes" id="UP000799776">
    <property type="component" value="Unassembled WGS sequence"/>
</dbReference>
<dbReference type="GO" id="GO:0005975">
    <property type="term" value="P:carbohydrate metabolic process"/>
    <property type="evidence" value="ECO:0007669"/>
    <property type="project" value="InterPro"/>
</dbReference>
<evidence type="ECO:0000313" key="3">
    <source>
        <dbReference type="EMBL" id="KAF2084603.1"/>
    </source>
</evidence>
<evidence type="ECO:0000313" key="4">
    <source>
        <dbReference type="Proteomes" id="UP000799776"/>
    </source>
</evidence>
<comment type="caution">
    <text evidence="3">The sequence shown here is derived from an EMBL/GenBank/DDBJ whole genome shotgun (WGS) entry which is preliminary data.</text>
</comment>
<evidence type="ECO:0008006" key="5">
    <source>
        <dbReference type="Google" id="ProtNLM"/>
    </source>
</evidence>
<reference evidence="3" key="1">
    <citation type="journal article" date="2020" name="Stud. Mycol.">
        <title>101 Dothideomycetes genomes: a test case for predicting lifestyles and emergence of pathogens.</title>
        <authorList>
            <person name="Haridas S."/>
            <person name="Albert R."/>
            <person name="Binder M."/>
            <person name="Bloem J."/>
            <person name="Labutti K."/>
            <person name="Salamov A."/>
            <person name="Andreopoulos B."/>
            <person name="Baker S."/>
            <person name="Barry K."/>
            <person name="Bills G."/>
            <person name="Bluhm B."/>
            <person name="Cannon C."/>
            <person name="Castanera R."/>
            <person name="Culley D."/>
            <person name="Daum C."/>
            <person name="Ezra D."/>
            <person name="Gonzalez J."/>
            <person name="Henrissat B."/>
            <person name="Kuo A."/>
            <person name="Liang C."/>
            <person name="Lipzen A."/>
            <person name="Lutzoni F."/>
            <person name="Magnuson J."/>
            <person name="Mondo S."/>
            <person name="Nolan M."/>
            <person name="Ohm R."/>
            <person name="Pangilinan J."/>
            <person name="Park H.-J."/>
            <person name="Ramirez L."/>
            <person name="Alfaro M."/>
            <person name="Sun H."/>
            <person name="Tritt A."/>
            <person name="Yoshinaga Y."/>
            <person name="Zwiers L.-H."/>
            <person name="Turgeon B."/>
            <person name="Goodwin S."/>
            <person name="Spatafora J."/>
            <person name="Crous P."/>
            <person name="Grigoriev I."/>
        </authorList>
    </citation>
    <scope>NUCLEOTIDE SEQUENCE</scope>
    <source>
        <strain evidence="3">CBS 121410</strain>
    </source>
</reference>
<dbReference type="SUPFAM" id="SSF48208">
    <property type="entry name" value="Six-hairpin glycosidases"/>
    <property type="match status" value="1"/>
</dbReference>
<feature type="domain" description="Non-reducing end beta-L-arabinofuranosidase-like GH127 middle" evidence="2">
    <location>
        <begin position="444"/>
        <end position="504"/>
    </location>
</feature>
<keyword evidence="4" id="KW-1185">Reference proteome</keyword>
<protein>
    <recommendedName>
        <fullName evidence="5">DUF1680-domain-containing protein</fullName>
    </recommendedName>
</protein>
<accession>A0A9P4HQ31</accession>
<evidence type="ECO:0000259" key="2">
    <source>
        <dbReference type="Pfam" id="PF20736"/>
    </source>
</evidence>
<proteinExistence type="predicted"/>
<gene>
    <name evidence="3" type="ORF">K490DRAFT_75716</name>
</gene>
<dbReference type="PANTHER" id="PTHR31151:SF0">
    <property type="entry name" value="PROLINE-TRNA LIGASE (DUF1680)"/>
    <property type="match status" value="1"/>
</dbReference>
<dbReference type="InterPro" id="IPR012878">
    <property type="entry name" value="Beta-AFase-like_GH127_cat"/>
</dbReference>
<dbReference type="Pfam" id="PF20736">
    <property type="entry name" value="Glyco_hydro127M"/>
    <property type="match status" value="1"/>
</dbReference>
<dbReference type="PANTHER" id="PTHR31151">
    <property type="entry name" value="PROLINE-TRNA LIGASE (DUF1680)"/>
    <property type="match status" value="1"/>
</dbReference>
<sequence length="684" mass="74927">MHLRKIATAAGVPLVVSAQANKTLVPLVFQPLPLGTIKPAGWLADQMTLMASGLAGREKDFYHYVAQSSWLGGSQEYSDLNEGFPYWFNGLVPLAYGLDDSRLKGQVADAVSYVLGHQAADGWIGPETGTARNFWARYPVMLGLMQLVEADGETYGEEVLEAMYRFVALMNGMLKDNYTGYLYHDGDAVPEGDTTWGRVRVQDMLISLQWMYEKHPGNSSGVLLENMQYLIDGAIDWADWWQQGVFITEDLNDLSTEPSDGPRYPYEHGVNAGQGLKALAVFRRYTQNDSLLDTTRNGVSWTFQYHSAASGAILADERLAGLAPYYGSETCTLVETMYSLSYLYQAMGDNSFADQCELVAFNALPVQLTPDWWARQYVSEPNQPYSEELSDKPFFNVNNWGQTYGMEVDYPCCTVNHPQGFPKFASAMFVLAGEDGLAHALLGPGTVSTSLSSGDVTVECSTQYPFANTLSYTITAASPFTFYVRVPNWADSSASSVSVGGSAMALDPDSHTGLHSIPVGAGTTEITYTLSTSLTTKSRANDTISVHYGSLVYALYIPGTNTSTAPKSYSNSSYFYTDYPAQARDYQITNTSAWNIAIDPSSLQFHTSNDSSSGLANPIFAPGAPPTWVTAMGCEIEWGFYKGVPDVPPPLSERKCVGEVEEYRLEPLGSAKLHMMDLPTIELS</sequence>
<dbReference type="InterPro" id="IPR008928">
    <property type="entry name" value="6-hairpin_glycosidase_sf"/>
</dbReference>
<evidence type="ECO:0000259" key="1">
    <source>
        <dbReference type="Pfam" id="PF07944"/>
    </source>
</evidence>
<dbReference type="EMBL" id="ML978739">
    <property type="protein sequence ID" value="KAF2084603.1"/>
    <property type="molecule type" value="Genomic_DNA"/>
</dbReference>
<feature type="domain" description="Non-reducing end beta-L-arabinofuranosidase-like GH127 catalytic" evidence="1">
    <location>
        <begin position="325"/>
        <end position="425"/>
    </location>
</feature>
<dbReference type="AlphaFoldDB" id="A0A9P4HQ31"/>
<name>A0A9P4HQ31_9PEZI</name>
<dbReference type="InterPro" id="IPR049046">
    <property type="entry name" value="Beta-AFase-like_GH127_middle"/>
</dbReference>
<organism evidence="3 4">
    <name type="scientific">Saccharata proteae CBS 121410</name>
    <dbReference type="NCBI Taxonomy" id="1314787"/>
    <lineage>
        <taxon>Eukaryota</taxon>
        <taxon>Fungi</taxon>
        <taxon>Dikarya</taxon>
        <taxon>Ascomycota</taxon>
        <taxon>Pezizomycotina</taxon>
        <taxon>Dothideomycetes</taxon>
        <taxon>Dothideomycetes incertae sedis</taxon>
        <taxon>Botryosphaeriales</taxon>
        <taxon>Saccharataceae</taxon>
        <taxon>Saccharata</taxon>
    </lineage>
</organism>